<evidence type="ECO:0000256" key="4">
    <source>
        <dbReference type="ARBA" id="ARBA00022967"/>
    </source>
</evidence>
<keyword evidence="7" id="KW-1133">Transmembrane helix</keyword>
<name>A0A2J7ZUT0_9CHLO</name>
<dbReference type="PANTHER" id="PTHR36768:SF1">
    <property type="entry name" value="ATP-DEPENDENT HELICASE_DEOXYRIBONUCLEASE SUBUNIT B"/>
    <property type="match status" value="1"/>
</dbReference>
<organism evidence="9 10">
    <name type="scientific">Tetrabaena socialis</name>
    <dbReference type="NCBI Taxonomy" id="47790"/>
    <lineage>
        <taxon>Eukaryota</taxon>
        <taxon>Viridiplantae</taxon>
        <taxon>Chlorophyta</taxon>
        <taxon>core chlorophytes</taxon>
        <taxon>Chlorophyceae</taxon>
        <taxon>CS clade</taxon>
        <taxon>Chlamydomonadales</taxon>
        <taxon>Tetrabaenaceae</taxon>
        <taxon>Tetrabaena</taxon>
    </lineage>
</organism>
<dbReference type="AlphaFoldDB" id="A0A2J7ZUT0"/>
<proteinExistence type="predicted"/>
<evidence type="ECO:0000313" key="10">
    <source>
        <dbReference type="Proteomes" id="UP000236333"/>
    </source>
</evidence>
<keyword evidence="7" id="KW-0472">Membrane</keyword>
<reference evidence="9 10" key="1">
    <citation type="journal article" date="2017" name="Mol. Biol. Evol.">
        <title>The 4-celled Tetrabaena socialis nuclear genome reveals the essential components for genetic control of cell number at the origin of multicellularity in the volvocine lineage.</title>
        <authorList>
            <person name="Featherston J."/>
            <person name="Arakaki Y."/>
            <person name="Hanschen E.R."/>
            <person name="Ferris P.J."/>
            <person name="Michod R.E."/>
            <person name="Olson B.J.S.C."/>
            <person name="Nozaki H."/>
            <person name="Durand P.M."/>
        </authorList>
    </citation>
    <scope>NUCLEOTIDE SEQUENCE [LARGE SCALE GENOMIC DNA]</scope>
    <source>
        <strain evidence="9 10">NIES-571</strain>
    </source>
</reference>
<dbReference type="FunFam" id="2.60.40.420:FF:000063">
    <property type="entry name" value="Cytochrome c oxidase subunit 2, putative"/>
    <property type="match status" value="1"/>
</dbReference>
<accession>A0A2J7ZUT0</accession>
<dbReference type="GO" id="GO:0004129">
    <property type="term" value="F:cytochrome-c oxidase activity"/>
    <property type="evidence" value="ECO:0007669"/>
    <property type="project" value="UniProtKB-EC"/>
</dbReference>
<dbReference type="OrthoDB" id="19329at2759"/>
<evidence type="ECO:0000256" key="2">
    <source>
        <dbReference type="ARBA" id="ARBA00012949"/>
    </source>
</evidence>
<evidence type="ECO:0000256" key="6">
    <source>
        <dbReference type="ARBA" id="ARBA00049512"/>
    </source>
</evidence>
<dbReference type="PANTHER" id="PTHR36768">
    <property type="entry name" value="ATP-DEPENDENT HELICASE/DEOXYRIBONUCLEASE SUBUNIT B"/>
    <property type="match status" value="1"/>
</dbReference>
<evidence type="ECO:0000256" key="3">
    <source>
        <dbReference type="ARBA" id="ARBA00022723"/>
    </source>
</evidence>
<dbReference type="Pfam" id="PF00116">
    <property type="entry name" value="COX2"/>
    <property type="match status" value="1"/>
</dbReference>
<evidence type="ECO:0000313" key="9">
    <source>
        <dbReference type="EMBL" id="PNH04037.1"/>
    </source>
</evidence>
<keyword evidence="7" id="KW-0812">Transmembrane</keyword>
<dbReference type="CDD" id="cd13912">
    <property type="entry name" value="CcO_II_C"/>
    <property type="match status" value="1"/>
</dbReference>
<dbReference type="InterPro" id="IPR001505">
    <property type="entry name" value="Copper_CuA"/>
</dbReference>
<dbReference type="Proteomes" id="UP000236333">
    <property type="component" value="Unassembled WGS sequence"/>
</dbReference>
<dbReference type="PRINTS" id="PR01166">
    <property type="entry name" value="CYCOXIDASEII"/>
</dbReference>
<dbReference type="SUPFAM" id="SSF49503">
    <property type="entry name" value="Cupredoxins"/>
    <property type="match status" value="1"/>
</dbReference>
<comment type="cofactor">
    <cofactor evidence="1">
        <name>Cu cation</name>
        <dbReference type="ChEBI" id="CHEBI:23378"/>
    </cofactor>
</comment>
<evidence type="ECO:0000259" key="8">
    <source>
        <dbReference type="Pfam" id="PF00116"/>
    </source>
</evidence>
<dbReference type="InterPro" id="IPR034210">
    <property type="entry name" value="CcO_II_C"/>
</dbReference>
<protein>
    <recommendedName>
        <fullName evidence="2">cytochrome-c oxidase</fullName>
        <ecNumber evidence="2">7.1.1.9</ecNumber>
    </recommendedName>
</protein>
<dbReference type="EMBL" id="PGGS01000432">
    <property type="protein sequence ID" value="PNH04037.1"/>
    <property type="molecule type" value="Genomic_DNA"/>
</dbReference>
<gene>
    <name evidence="9" type="ORF">TSOC_009846</name>
</gene>
<comment type="catalytic activity">
    <reaction evidence="6">
        <text>4 Fe(II)-[cytochrome c] + O2 + 8 H(+)(in) = 4 Fe(III)-[cytochrome c] + 2 H2O + 4 H(+)(out)</text>
        <dbReference type="Rhea" id="RHEA:11436"/>
        <dbReference type="Rhea" id="RHEA-COMP:10350"/>
        <dbReference type="Rhea" id="RHEA-COMP:14399"/>
        <dbReference type="ChEBI" id="CHEBI:15377"/>
        <dbReference type="ChEBI" id="CHEBI:15378"/>
        <dbReference type="ChEBI" id="CHEBI:15379"/>
        <dbReference type="ChEBI" id="CHEBI:29033"/>
        <dbReference type="ChEBI" id="CHEBI:29034"/>
        <dbReference type="EC" id="7.1.1.9"/>
    </reaction>
    <physiologicalReaction direction="left-to-right" evidence="6">
        <dbReference type="Rhea" id="RHEA:11437"/>
    </physiologicalReaction>
</comment>
<dbReference type="InterPro" id="IPR002429">
    <property type="entry name" value="CcO_II-like_C"/>
</dbReference>
<dbReference type="Gene3D" id="2.60.40.420">
    <property type="entry name" value="Cupredoxins - blue copper proteins"/>
    <property type="match status" value="1"/>
</dbReference>
<dbReference type="InterPro" id="IPR008972">
    <property type="entry name" value="Cupredoxin"/>
</dbReference>
<keyword evidence="5" id="KW-0186">Copper</keyword>
<evidence type="ECO:0000256" key="7">
    <source>
        <dbReference type="SAM" id="Phobius"/>
    </source>
</evidence>
<comment type="caution">
    <text evidence="9">The sequence shown here is derived from an EMBL/GenBank/DDBJ whole genome shotgun (WGS) entry which is preliminary data.</text>
</comment>
<evidence type="ECO:0000256" key="5">
    <source>
        <dbReference type="ARBA" id="ARBA00023008"/>
    </source>
</evidence>
<keyword evidence="4" id="KW-1278">Translocase</keyword>
<keyword evidence="3" id="KW-0479">Metal-binding</keyword>
<dbReference type="GO" id="GO:0016020">
    <property type="term" value="C:membrane"/>
    <property type="evidence" value="ECO:0007669"/>
    <property type="project" value="InterPro"/>
</dbReference>
<dbReference type="PROSITE" id="PS00078">
    <property type="entry name" value="COX2"/>
    <property type="match status" value="1"/>
</dbReference>
<dbReference type="GO" id="GO:0005507">
    <property type="term" value="F:copper ion binding"/>
    <property type="evidence" value="ECO:0007669"/>
    <property type="project" value="InterPro"/>
</dbReference>
<keyword evidence="10" id="KW-1185">Reference proteome</keyword>
<evidence type="ECO:0000256" key="1">
    <source>
        <dbReference type="ARBA" id="ARBA00001935"/>
    </source>
</evidence>
<sequence length="366" mass="40552">MSKEELKSKLKADPKYRSELKERIKGALLSKVPASQAISYNFDSYMLTEVQPGQLRVLEVDERLVLPTNTLIRLLVTASDVIHSWAVPSLGVKMDAVPGRLNQVWMSINREGVFYGQCSELCGANHSFMPIVVEAISPRAFLTEGLLLALAVLLAFSSRAEATTFRDGDYIHSSRKAQFHQSRTNWQDLLGQHCPRFGFDRLVAVPIPKPQLAFGKGDTYKLQFSFDGDRHLTPWLALLGEDAPAVPLVEVTLRRSGEELLGATAEVRDAPAEYQERHPVLVAELRNVSHWPKHVLVHYRFDTRNDVDLDRGLYLLFPAGLLAVLALCLSALRGVQPKLAQFLAEVTAEGGTAVAAVWKGSEGKGE</sequence>
<feature type="domain" description="Cytochrome oxidase subunit II copper A binding" evidence="8">
    <location>
        <begin position="40"/>
        <end position="136"/>
    </location>
</feature>
<dbReference type="EC" id="7.1.1.9" evidence="2"/>
<feature type="transmembrane region" description="Helical" evidence="7">
    <location>
        <begin position="313"/>
        <end position="332"/>
    </location>
</feature>